<dbReference type="AlphaFoldDB" id="A0AAU8HTB7"/>
<organism evidence="1">
    <name type="scientific">Proteinivorax hydrogeniformans</name>
    <dbReference type="NCBI Taxonomy" id="1826727"/>
    <lineage>
        <taxon>Bacteria</taxon>
        <taxon>Bacillati</taxon>
        <taxon>Bacillota</taxon>
        <taxon>Clostridia</taxon>
        <taxon>Eubacteriales</taxon>
        <taxon>Proteinivoracaceae</taxon>
        <taxon>Proteinivorax</taxon>
    </lineage>
</organism>
<dbReference type="EMBL" id="CP159485">
    <property type="protein sequence ID" value="XCI28714.1"/>
    <property type="molecule type" value="Genomic_DNA"/>
</dbReference>
<proteinExistence type="predicted"/>
<accession>A0AAU8HTB7</accession>
<dbReference type="RefSeq" id="WP_353893266.1">
    <property type="nucleotide sequence ID" value="NZ_CP159485.1"/>
</dbReference>
<reference evidence="1" key="2">
    <citation type="submission" date="2024-06" db="EMBL/GenBank/DDBJ databases">
        <authorList>
            <person name="Petrova K.O."/>
            <person name="Toshchakov S.V."/>
            <person name="Boltjanskaja Y.V."/>
            <person name="Kevbrin V.V."/>
        </authorList>
    </citation>
    <scope>NUCLEOTIDE SEQUENCE</scope>
    <source>
        <strain evidence="1">Z-710</strain>
    </source>
</reference>
<sequence length="99" mass="11484">MKGEEGVKIAKTLKAIEDLKLKIIQGISEVYTAIYKGTEDQLQQKAAKLIIYMYSLSKNSGYSYRSLDREVLRQAEDMRRTEDAEYLDELVQYLKIRGE</sequence>
<dbReference type="GO" id="GO:0047429">
    <property type="term" value="F:nucleoside triphosphate diphosphatase activity"/>
    <property type="evidence" value="ECO:0007669"/>
    <property type="project" value="InterPro"/>
</dbReference>
<dbReference type="Pfam" id="PF12643">
    <property type="entry name" value="MazG-like"/>
    <property type="match status" value="1"/>
</dbReference>
<dbReference type="InterPro" id="IPR025984">
    <property type="entry name" value="DCTPP"/>
</dbReference>
<name>A0AAU8HTB7_9FIRM</name>
<reference evidence="1" key="1">
    <citation type="journal article" date="2018" name="Antonie Van Leeuwenhoek">
        <title>Proteinivorax hydrogeniformans sp. nov., an anaerobic, haloalkaliphilic bacterium fermenting proteinaceous compounds with high hydrogen production.</title>
        <authorList>
            <person name="Boltyanskaya Y."/>
            <person name="Detkova E."/>
            <person name="Pimenov N."/>
            <person name="Kevbrin V."/>
        </authorList>
    </citation>
    <scope>NUCLEOTIDE SEQUENCE</scope>
    <source>
        <strain evidence="1">Z-710</strain>
    </source>
</reference>
<protein>
    <submittedName>
        <fullName evidence="1">MazG-like family protein</fullName>
    </submittedName>
</protein>
<gene>
    <name evidence="1" type="ORF">PRVXH_002689</name>
</gene>
<evidence type="ECO:0000313" key="1">
    <source>
        <dbReference type="EMBL" id="XCI28714.1"/>
    </source>
</evidence>
<dbReference type="GO" id="GO:0009143">
    <property type="term" value="P:nucleoside triphosphate catabolic process"/>
    <property type="evidence" value="ECO:0007669"/>
    <property type="project" value="InterPro"/>
</dbReference>